<protein>
    <submittedName>
        <fullName evidence="2">Ef hand domain-containing protein</fullName>
    </submittedName>
</protein>
<reference evidence="2 3" key="1">
    <citation type="journal article" date="2017" name="Int. J. Parasitol.">
        <title>The genome of the protozoan parasite Cystoisospora suis and a reverse vaccinology approach to identify vaccine candidates.</title>
        <authorList>
            <person name="Palmieri N."/>
            <person name="Shrestha A."/>
            <person name="Ruttkowski B."/>
            <person name="Beck T."/>
            <person name="Vogl C."/>
            <person name="Tomley F."/>
            <person name="Blake D.P."/>
            <person name="Joachim A."/>
        </authorList>
    </citation>
    <scope>NUCLEOTIDE SEQUENCE [LARGE SCALE GENOMIC DNA]</scope>
    <source>
        <strain evidence="2 3">Wien I</strain>
    </source>
</reference>
<feature type="domain" description="EF-hand" evidence="1">
    <location>
        <begin position="6"/>
        <end position="41"/>
    </location>
</feature>
<dbReference type="RefSeq" id="XP_067926579.1">
    <property type="nucleotide sequence ID" value="XM_068061446.1"/>
</dbReference>
<comment type="caution">
    <text evidence="2">The sequence shown here is derived from an EMBL/GenBank/DDBJ whole genome shotgun (WGS) entry which is preliminary data.</text>
</comment>
<dbReference type="VEuPathDB" id="ToxoDB:CSUI_001240"/>
<evidence type="ECO:0000259" key="1">
    <source>
        <dbReference type="PROSITE" id="PS50222"/>
    </source>
</evidence>
<evidence type="ECO:0000313" key="3">
    <source>
        <dbReference type="Proteomes" id="UP000221165"/>
    </source>
</evidence>
<dbReference type="PROSITE" id="PS50222">
    <property type="entry name" value="EF_HAND_2"/>
    <property type="match status" value="2"/>
</dbReference>
<dbReference type="InterPro" id="IPR002048">
    <property type="entry name" value="EF_hand_dom"/>
</dbReference>
<dbReference type="OrthoDB" id="26525at2759"/>
<dbReference type="SUPFAM" id="SSF47473">
    <property type="entry name" value="EF-hand"/>
    <property type="match status" value="1"/>
</dbReference>
<accession>A0A2C6L9F7</accession>
<dbReference type="Pfam" id="PF13499">
    <property type="entry name" value="EF-hand_7"/>
    <property type="match status" value="1"/>
</dbReference>
<dbReference type="Gene3D" id="1.10.238.10">
    <property type="entry name" value="EF-hand"/>
    <property type="match status" value="1"/>
</dbReference>
<dbReference type="GeneID" id="94424657"/>
<proteinExistence type="predicted"/>
<dbReference type="EMBL" id="MIGC01000490">
    <property type="protein sequence ID" value="PHJ24907.1"/>
    <property type="molecule type" value="Genomic_DNA"/>
</dbReference>
<organism evidence="2 3">
    <name type="scientific">Cystoisospora suis</name>
    <dbReference type="NCBI Taxonomy" id="483139"/>
    <lineage>
        <taxon>Eukaryota</taxon>
        <taxon>Sar</taxon>
        <taxon>Alveolata</taxon>
        <taxon>Apicomplexa</taxon>
        <taxon>Conoidasida</taxon>
        <taxon>Coccidia</taxon>
        <taxon>Eucoccidiorida</taxon>
        <taxon>Eimeriorina</taxon>
        <taxon>Sarcocystidae</taxon>
        <taxon>Cystoisospora</taxon>
    </lineage>
</organism>
<name>A0A2C6L9F7_9APIC</name>
<feature type="non-terminal residue" evidence="2">
    <location>
        <position position="151"/>
    </location>
</feature>
<dbReference type="GO" id="GO:0005509">
    <property type="term" value="F:calcium ion binding"/>
    <property type="evidence" value="ECO:0007669"/>
    <property type="project" value="InterPro"/>
</dbReference>
<keyword evidence="3" id="KW-1185">Reference proteome</keyword>
<dbReference type="AlphaFoldDB" id="A0A2C6L9F7"/>
<feature type="domain" description="EF-hand" evidence="1">
    <location>
        <begin position="43"/>
        <end position="78"/>
    </location>
</feature>
<gene>
    <name evidence="2" type="ORF">CSUI_001240</name>
</gene>
<dbReference type="Proteomes" id="UP000221165">
    <property type="component" value="Unassembled WGS sequence"/>
</dbReference>
<sequence length="151" mass="17138">MVLDSAFVEKCRQAFQALDTGHQGALDRVEMRDLLETILGKPPSDDIFFRLMAEIEEDCAGQIDFAEFIRAFEKQHSGSNQADDEQDTIDAWIALGGARDKSGELDTNKLIKIVKEDFQMTIDIGQLLDQLDINKDGKIDFKVRQKEKIFL</sequence>
<dbReference type="InterPro" id="IPR011992">
    <property type="entry name" value="EF-hand-dom_pair"/>
</dbReference>
<evidence type="ECO:0000313" key="2">
    <source>
        <dbReference type="EMBL" id="PHJ24907.1"/>
    </source>
</evidence>